<dbReference type="SMART" id="SM00208">
    <property type="entry name" value="TNFR"/>
    <property type="match status" value="4"/>
</dbReference>
<evidence type="ECO:0000313" key="6">
    <source>
        <dbReference type="Proteomes" id="UP000291020"/>
    </source>
</evidence>
<sequence>MSSGGRSGQALRSVLRSMLRIFVIFLITQLPHLEALQCDPGEYEINGECCPLCSAGSRVVKHCKPSTSTTCMPCVDDTYTEHPNGLTECMRCKICEAGARLMVKEKCTYTKNTVCGCAPGDFCRHPAGGDCEMCSASTVCFPGFMVKEPGTEFRDNICEVCPDGTFSANNMSHTCQPWTKCEEEGMTEGKVGTATSDAVCVKRGLSVTGMALIIVFLVLSVPAVAGAVYFLWKRKKRKDERTPAQDIGACNLKPRCLSIYETDKVGEDELNEEVLENLIQTRKEGTDAALPVQETTKNSGTSTLHSI</sequence>
<dbReference type="GO" id="GO:0046642">
    <property type="term" value="P:negative regulation of alpha-beta T cell proliferation"/>
    <property type="evidence" value="ECO:0007669"/>
    <property type="project" value="TreeGrafter"/>
</dbReference>
<dbReference type="GO" id="GO:0050830">
    <property type="term" value="P:defense response to Gram-positive bacterium"/>
    <property type="evidence" value="ECO:0007669"/>
    <property type="project" value="TreeGrafter"/>
</dbReference>
<keyword evidence="1" id="KW-1015">Disulfide bond</keyword>
<comment type="caution">
    <text evidence="1">Lacks conserved residue(s) required for the propagation of feature annotation.</text>
</comment>
<feature type="repeat" description="TNFR-Cys" evidence="1">
    <location>
        <begin position="37"/>
        <end position="71"/>
    </location>
</feature>
<dbReference type="GO" id="GO:2000406">
    <property type="term" value="P:positive regulation of T cell migration"/>
    <property type="evidence" value="ECO:0007669"/>
    <property type="project" value="TreeGrafter"/>
</dbReference>
<dbReference type="InterPro" id="IPR008063">
    <property type="entry name" value="Fas_rcpt"/>
</dbReference>
<keyword evidence="2" id="KW-0472">Membrane</keyword>
<keyword evidence="2" id="KW-1133">Transmembrane helix</keyword>
<dbReference type="GO" id="GO:0007165">
    <property type="term" value="P:signal transduction"/>
    <property type="evidence" value="ECO:0007669"/>
    <property type="project" value="InterPro"/>
</dbReference>
<dbReference type="AlphaFoldDB" id="A0A452IMI8"/>
<dbReference type="GO" id="GO:0004888">
    <property type="term" value="F:transmembrane signaling receptor activity"/>
    <property type="evidence" value="ECO:0007669"/>
    <property type="project" value="InterPro"/>
</dbReference>
<name>A0A452IMI8_9SAUR</name>
<reference evidence="5" key="2">
    <citation type="submission" date="2025-08" db="UniProtKB">
        <authorList>
            <consortium name="Ensembl"/>
        </authorList>
    </citation>
    <scope>IDENTIFICATION</scope>
</reference>
<dbReference type="SUPFAM" id="SSF57586">
    <property type="entry name" value="TNF receptor-like"/>
    <property type="match status" value="3"/>
</dbReference>
<evidence type="ECO:0000256" key="1">
    <source>
        <dbReference type="PROSITE-ProRule" id="PRU00206"/>
    </source>
</evidence>
<feature type="repeat" description="TNFR-Cys" evidence="1">
    <location>
        <begin position="116"/>
        <end position="158"/>
    </location>
</feature>
<evidence type="ECO:0000259" key="4">
    <source>
        <dbReference type="PROSITE" id="PS50050"/>
    </source>
</evidence>
<dbReference type="GO" id="GO:0009897">
    <property type="term" value="C:external side of plasma membrane"/>
    <property type="evidence" value="ECO:0007669"/>
    <property type="project" value="TreeGrafter"/>
</dbReference>
<dbReference type="SMART" id="SM01411">
    <property type="entry name" value="Ephrin_rec_like"/>
    <property type="match status" value="2"/>
</dbReference>
<dbReference type="Ensembl" id="ENSGAGT00000033120.1">
    <property type="protein sequence ID" value="ENSGAGP00000029158.1"/>
    <property type="gene ID" value="ENSGAGG00000021098.1"/>
</dbReference>
<evidence type="ECO:0000256" key="2">
    <source>
        <dbReference type="SAM" id="Phobius"/>
    </source>
</evidence>
<organism evidence="5 6">
    <name type="scientific">Gopherus agassizii</name>
    <name type="common">Agassiz's desert tortoise</name>
    <dbReference type="NCBI Taxonomy" id="38772"/>
    <lineage>
        <taxon>Eukaryota</taxon>
        <taxon>Metazoa</taxon>
        <taxon>Chordata</taxon>
        <taxon>Craniata</taxon>
        <taxon>Vertebrata</taxon>
        <taxon>Euteleostomi</taxon>
        <taxon>Archelosauria</taxon>
        <taxon>Testudinata</taxon>
        <taxon>Testudines</taxon>
        <taxon>Cryptodira</taxon>
        <taxon>Durocryptodira</taxon>
        <taxon>Testudinoidea</taxon>
        <taxon>Testudinidae</taxon>
        <taxon>Gopherus</taxon>
    </lineage>
</organism>
<feature type="disulfide bond" evidence="1">
    <location>
        <begin position="140"/>
        <end position="158"/>
    </location>
</feature>
<dbReference type="PANTHER" id="PTHR46838">
    <property type="entry name" value="TUMOR NECROSIS FACTOR RECEPTOR SUPERFAMILY MEMBER 14"/>
    <property type="match status" value="1"/>
</dbReference>
<keyword evidence="2" id="KW-0812">Transmembrane</keyword>
<proteinExistence type="predicted"/>
<feature type="disulfide bond" evidence="1">
    <location>
        <begin position="53"/>
        <end position="71"/>
    </location>
</feature>
<dbReference type="PROSITE" id="PS00652">
    <property type="entry name" value="TNFR_NGFR_1"/>
    <property type="match status" value="2"/>
</dbReference>
<dbReference type="STRING" id="38772.ENSGAGP00000029158"/>
<dbReference type="Pfam" id="PF00020">
    <property type="entry name" value="TNFR_c6"/>
    <property type="match status" value="2"/>
</dbReference>
<evidence type="ECO:0000313" key="5">
    <source>
        <dbReference type="Ensembl" id="ENSGAGP00000029158.1"/>
    </source>
</evidence>
<dbReference type="InterPro" id="IPR001368">
    <property type="entry name" value="TNFR/NGFR_Cys_rich_reg"/>
</dbReference>
<dbReference type="PRINTS" id="PR01680">
    <property type="entry name" value="TNFACTORR6"/>
</dbReference>
<reference evidence="5" key="3">
    <citation type="submission" date="2025-09" db="UniProtKB">
        <authorList>
            <consortium name="Ensembl"/>
        </authorList>
    </citation>
    <scope>IDENTIFICATION</scope>
</reference>
<dbReference type="PANTHER" id="PTHR46838:SF1">
    <property type="entry name" value="TUMOR NECROSIS FACTOR RECEPTOR SUPERFAMILY MEMBER 14"/>
    <property type="match status" value="1"/>
</dbReference>
<keyword evidence="6" id="KW-1185">Reference proteome</keyword>
<dbReference type="GO" id="GO:0006915">
    <property type="term" value="P:apoptotic process"/>
    <property type="evidence" value="ECO:0007669"/>
    <property type="project" value="InterPro"/>
</dbReference>
<feature type="signal peptide" evidence="3">
    <location>
        <begin position="1"/>
        <end position="35"/>
    </location>
</feature>
<feature type="repeat" description="TNFR-Cys" evidence="1">
    <location>
        <begin position="73"/>
        <end position="115"/>
    </location>
</feature>
<dbReference type="Proteomes" id="UP000291020">
    <property type="component" value="Unassembled WGS sequence"/>
</dbReference>
<feature type="chain" id="PRO_5019578593" description="TNFR-Cys domain-containing protein" evidence="3">
    <location>
        <begin position="36"/>
        <end position="307"/>
    </location>
</feature>
<feature type="domain" description="TNFR-Cys" evidence="4">
    <location>
        <begin position="37"/>
        <end position="71"/>
    </location>
</feature>
<reference evidence="6" key="1">
    <citation type="journal article" date="2017" name="PLoS ONE">
        <title>The Agassiz's desert tortoise genome provides a resource for the conservation of a threatened species.</title>
        <authorList>
            <person name="Tollis M."/>
            <person name="DeNardo D.F."/>
            <person name="Cornelius J.A."/>
            <person name="Dolby G.A."/>
            <person name="Edwards T."/>
            <person name="Henen B.T."/>
            <person name="Karl A.E."/>
            <person name="Murphy R.W."/>
            <person name="Kusumi K."/>
        </authorList>
    </citation>
    <scope>NUCLEOTIDE SEQUENCE [LARGE SCALE GENOMIC DNA]</scope>
</reference>
<dbReference type="PROSITE" id="PS50050">
    <property type="entry name" value="TNFR_NGFR_2"/>
    <property type="match status" value="3"/>
</dbReference>
<keyword evidence="3" id="KW-0732">Signal</keyword>
<feature type="disulfide bond" evidence="1">
    <location>
        <begin position="50"/>
        <end position="63"/>
    </location>
</feature>
<feature type="disulfide bond" evidence="1">
    <location>
        <begin position="74"/>
        <end position="89"/>
    </location>
</feature>
<dbReference type="GO" id="GO:0006955">
    <property type="term" value="P:immune response"/>
    <property type="evidence" value="ECO:0007669"/>
    <property type="project" value="InterPro"/>
</dbReference>
<dbReference type="GO" id="GO:0002720">
    <property type="term" value="P:positive regulation of cytokine production involved in immune response"/>
    <property type="evidence" value="ECO:0007669"/>
    <property type="project" value="TreeGrafter"/>
</dbReference>
<dbReference type="Gene3D" id="2.10.50.10">
    <property type="entry name" value="Tumor Necrosis Factor Receptor, subunit A, domain 2"/>
    <property type="match status" value="3"/>
</dbReference>
<feature type="domain" description="TNFR-Cys" evidence="4">
    <location>
        <begin position="73"/>
        <end position="115"/>
    </location>
</feature>
<feature type="transmembrane region" description="Helical" evidence="2">
    <location>
        <begin position="210"/>
        <end position="232"/>
    </location>
</feature>
<evidence type="ECO:0000256" key="3">
    <source>
        <dbReference type="SAM" id="SignalP"/>
    </source>
</evidence>
<dbReference type="GO" id="GO:0050829">
    <property type="term" value="P:defense response to Gram-negative bacterium"/>
    <property type="evidence" value="ECO:0007669"/>
    <property type="project" value="TreeGrafter"/>
</dbReference>
<feature type="domain" description="TNFR-Cys" evidence="4">
    <location>
        <begin position="116"/>
        <end position="158"/>
    </location>
</feature>
<accession>A0A452IMI8</accession>
<protein>
    <recommendedName>
        <fullName evidence="4">TNFR-Cys domain-containing protein</fullName>
    </recommendedName>
</protein>
<dbReference type="FunFam" id="2.10.50.10:FF:000007">
    <property type="entry name" value="TNF receptor superfamily member 14"/>
    <property type="match status" value="1"/>
</dbReference>